<protein>
    <submittedName>
        <fullName evidence="3">Uncharacterized protein</fullName>
    </submittedName>
</protein>
<dbReference type="Proteomes" id="UP000283841">
    <property type="component" value="Unassembled WGS sequence"/>
</dbReference>
<name>A0A443I050_BYSSP</name>
<dbReference type="GeneID" id="39594638"/>
<accession>A0A443I050</accession>
<dbReference type="VEuPathDB" id="FungiDB:C8Q69DRAFT_135979"/>
<keyword evidence="4" id="KW-1185">Reference proteome</keyword>
<evidence type="ECO:0000313" key="3">
    <source>
        <dbReference type="EMBL" id="RWQ97430.1"/>
    </source>
</evidence>
<dbReference type="AlphaFoldDB" id="A0A443I050"/>
<feature type="compositionally biased region" description="Polar residues" evidence="1">
    <location>
        <begin position="108"/>
        <end position="117"/>
    </location>
</feature>
<dbReference type="RefSeq" id="XP_028487075.1">
    <property type="nucleotide sequence ID" value="XM_028625361.1"/>
</dbReference>
<evidence type="ECO:0000256" key="2">
    <source>
        <dbReference type="SAM" id="SignalP"/>
    </source>
</evidence>
<gene>
    <name evidence="3" type="ORF">C8Q69DRAFT_135979</name>
</gene>
<keyword evidence="2" id="KW-0732">Signal</keyword>
<feature type="chain" id="PRO_5019416969" evidence="2">
    <location>
        <begin position="34"/>
        <end position="271"/>
    </location>
</feature>
<feature type="region of interest" description="Disordered" evidence="1">
    <location>
        <begin position="104"/>
        <end position="132"/>
    </location>
</feature>
<feature type="signal peptide" evidence="2">
    <location>
        <begin position="1"/>
        <end position="33"/>
    </location>
</feature>
<reference evidence="3 4" key="1">
    <citation type="journal article" date="2018" name="Front. Microbiol.">
        <title>Genomic and genetic insights into a cosmopolitan fungus, Paecilomyces variotii (Eurotiales).</title>
        <authorList>
            <person name="Urquhart A.S."/>
            <person name="Mondo S.J."/>
            <person name="Makela M.R."/>
            <person name="Hane J.K."/>
            <person name="Wiebenga A."/>
            <person name="He G."/>
            <person name="Mihaltcheva S."/>
            <person name="Pangilinan J."/>
            <person name="Lipzen A."/>
            <person name="Barry K."/>
            <person name="de Vries R.P."/>
            <person name="Grigoriev I.V."/>
            <person name="Idnurm A."/>
        </authorList>
    </citation>
    <scope>NUCLEOTIDE SEQUENCE [LARGE SCALE GENOMIC DNA]</scope>
    <source>
        <strain evidence="3 4">CBS 101075</strain>
    </source>
</reference>
<sequence>MRNEGCSVDTNFHHGFFQLLSLCLCALFSSAAGSRPSAALQSDRVRFLFSGRGASRQDDRWRIWAHSTAKKSSAKLSSDVEALQFCRPLLLLFFFFWLSRASRGSAPTPKTTPSEPNRSPLSTRPLPSLSPRLIPPPSLLPLRRPTPSLSISLSLSPSLHPSTSFQCGFRTAWQLVQLRIDWSSPLSRLLSRTPCLVESTRSSVSRGILFACLQESYPSCVPYLLKKIRRFNQIIAVVDSLRSGVLWLSSVAFPRRQRPLRRSCPPFCCPQ</sequence>
<evidence type="ECO:0000256" key="1">
    <source>
        <dbReference type="SAM" id="MobiDB-lite"/>
    </source>
</evidence>
<feature type="compositionally biased region" description="Low complexity" evidence="1">
    <location>
        <begin position="118"/>
        <end position="132"/>
    </location>
</feature>
<organism evidence="3 4">
    <name type="scientific">Byssochlamys spectabilis</name>
    <name type="common">Paecilomyces variotii</name>
    <dbReference type="NCBI Taxonomy" id="264951"/>
    <lineage>
        <taxon>Eukaryota</taxon>
        <taxon>Fungi</taxon>
        <taxon>Dikarya</taxon>
        <taxon>Ascomycota</taxon>
        <taxon>Pezizomycotina</taxon>
        <taxon>Eurotiomycetes</taxon>
        <taxon>Eurotiomycetidae</taxon>
        <taxon>Eurotiales</taxon>
        <taxon>Thermoascaceae</taxon>
        <taxon>Paecilomyces</taxon>
    </lineage>
</organism>
<proteinExistence type="predicted"/>
<evidence type="ECO:0000313" key="4">
    <source>
        <dbReference type="Proteomes" id="UP000283841"/>
    </source>
</evidence>
<comment type="caution">
    <text evidence="3">The sequence shown here is derived from an EMBL/GenBank/DDBJ whole genome shotgun (WGS) entry which is preliminary data.</text>
</comment>
<dbReference type="EMBL" id="RCNU01000002">
    <property type="protein sequence ID" value="RWQ97430.1"/>
    <property type="molecule type" value="Genomic_DNA"/>
</dbReference>